<reference evidence="15" key="1">
    <citation type="submission" date="2022-03" db="EMBL/GenBank/DDBJ databases">
        <authorList>
            <person name="Lindestad O."/>
        </authorList>
    </citation>
    <scope>NUCLEOTIDE SEQUENCE</scope>
</reference>
<dbReference type="OrthoDB" id="1470350at2759"/>
<dbReference type="PANTHER" id="PTHR24291">
    <property type="entry name" value="CYTOCHROME P450 FAMILY 4"/>
    <property type="match status" value="1"/>
</dbReference>
<dbReference type="PANTHER" id="PTHR24291:SF189">
    <property type="entry name" value="CYTOCHROME P450 4C3-RELATED"/>
    <property type="match status" value="1"/>
</dbReference>
<evidence type="ECO:0000256" key="12">
    <source>
        <dbReference type="ARBA" id="ARBA00023033"/>
    </source>
</evidence>
<evidence type="ECO:0000256" key="9">
    <source>
        <dbReference type="ARBA" id="ARBA00022848"/>
    </source>
</evidence>
<evidence type="ECO:0000256" key="8">
    <source>
        <dbReference type="ARBA" id="ARBA00022824"/>
    </source>
</evidence>
<dbReference type="InterPro" id="IPR017972">
    <property type="entry name" value="Cyt_P450_CS"/>
</dbReference>
<evidence type="ECO:0000256" key="7">
    <source>
        <dbReference type="ARBA" id="ARBA00022723"/>
    </source>
</evidence>
<comment type="function">
    <text evidence="2">May be involved in the metabolism of insect hormones and in the breakdown of synthetic insecticides.</text>
</comment>
<keyword evidence="8" id="KW-0256">Endoplasmic reticulum</keyword>
<keyword evidence="14" id="KW-0812">Transmembrane</keyword>
<keyword evidence="11" id="KW-0408">Iron</keyword>
<protein>
    <submittedName>
        <fullName evidence="15">Jg6228 protein</fullName>
    </submittedName>
</protein>
<organism evidence="15 16">
    <name type="scientific">Pararge aegeria aegeria</name>
    <dbReference type="NCBI Taxonomy" id="348720"/>
    <lineage>
        <taxon>Eukaryota</taxon>
        <taxon>Metazoa</taxon>
        <taxon>Ecdysozoa</taxon>
        <taxon>Arthropoda</taxon>
        <taxon>Hexapoda</taxon>
        <taxon>Insecta</taxon>
        <taxon>Pterygota</taxon>
        <taxon>Neoptera</taxon>
        <taxon>Endopterygota</taxon>
        <taxon>Lepidoptera</taxon>
        <taxon>Glossata</taxon>
        <taxon>Ditrysia</taxon>
        <taxon>Papilionoidea</taxon>
        <taxon>Nymphalidae</taxon>
        <taxon>Satyrinae</taxon>
        <taxon>Satyrini</taxon>
        <taxon>Parargina</taxon>
        <taxon>Pararge</taxon>
    </lineage>
</organism>
<dbReference type="GO" id="GO:0005506">
    <property type="term" value="F:iron ion binding"/>
    <property type="evidence" value="ECO:0007669"/>
    <property type="project" value="InterPro"/>
</dbReference>
<dbReference type="SUPFAM" id="SSF48264">
    <property type="entry name" value="Cytochrome P450"/>
    <property type="match status" value="2"/>
</dbReference>
<evidence type="ECO:0000256" key="2">
    <source>
        <dbReference type="ARBA" id="ARBA00003690"/>
    </source>
</evidence>
<evidence type="ECO:0000313" key="15">
    <source>
        <dbReference type="EMBL" id="CAH2233299.1"/>
    </source>
</evidence>
<dbReference type="PROSITE" id="PS00086">
    <property type="entry name" value="CYTOCHROME_P450"/>
    <property type="match status" value="2"/>
</dbReference>
<comment type="cofactor">
    <cofactor evidence="1">
        <name>heme</name>
        <dbReference type="ChEBI" id="CHEBI:30413"/>
    </cofactor>
</comment>
<evidence type="ECO:0000256" key="10">
    <source>
        <dbReference type="ARBA" id="ARBA00023002"/>
    </source>
</evidence>
<accession>A0A8S4R8H8</accession>
<dbReference type="PRINTS" id="PR00463">
    <property type="entry name" value="EP450I"/>
</dbReference>
<keyword evidence="12" id="KW-0503">Monooxygenase</keyword>
<keyword evidence="6" id="KW-0349">Heme</keyword>
<dbReference type="GO" id="GO:0004497">
    <property type="term" value="F:monooxygenase activity"/>
    <property type="evidence" value="ECO:0007669"/>
    <property type="project" value="UniProtKB-KW"/>
</dbReference>
<sequence length="919" mass="104177">MECSYTIGRDILKIPPQLLRGKMLFQYLLLVLLVLVIVQLKKIRKNFMDVHRLIKVSSPDIPVIGHSYKFIGTNEDRMMALDELCRQAYRNKFGMVSFWLLHRFCVNIADPVSATVVLKSCLDKRPISLLARHLVGNGSVFGDEEIWRLRRKIFMPIFAPKYYEEFVHVFERNNKIMIEELASVVNKGDFSIWGYFSSYAFDSALEMTFGENINAQKNGSHPFLEAFQDYFKNVAARICQPWLYSNAVYSLLPVAARQSSNKKIIWDYVETLIHKKKTAFNKEKLQDEANNYGEREQRTFLELLVESSRGAGGYSAAELREETLVLALAAADTSAAAACFAAVLLAHCPRAQRRLRQEVEELLGDSKRSVSVGDLAQLKYLDAVVKEFLRLYPPVPVTVRQCNTDLQLPSGITLPEGCQVICNIWGIHRNPHCWGADADEFRPERFLSATPQQLAAFMPFSHGPRNCADRMMALDEFCRQAYINKYGVVSLWLLHLFCVNICDPVSATVVLKTCLDKRPISLFARHLVGNGSVFGDVKIWRVRRKILMPIFAPKYFEEFVQVFERNNKIMIEELASVANKGDFSIWGYFSSYAFDSALEMIFGENINAQKHRSHPFLEAFQDYTKNGAARVCQPWLYSNALYGLLPVAKRQRNNKKIIWDFVETLIHKKKTGLNKDKLQNKTNNANEREQITFLELLVESSRGAGGYSAAELREETLVLALAAADTSAAAACFAAVLLAHCPRAQRRLRQEVNKLLGDSKRSVSVGDLAQLKYLDAVVKEALRLYPPAPVTVRSCNSDLKLPSGITLPEGCQVICNIWGIHRNPHCWGADADEFRPERFLSATPQQLAAFMPFSHGPRNCAGARLAMASLKLSVAELTRRYQLAPAASYEYSKLKPLRVTFDVMLKHVNNFEVQLQNRC</sequence>
<dbReference type="InterPro" id="IPR050196">
    <property type="entry name" value="Cytochrome_P450_Monoox"/>
</dbReference>
<evidence type="ECO:0000256" key="5">
    <source>
        <dbReference type="ARBA" id="ARBA00010617"/>
    </source>
</evidence>
<dbReference type="GO" id="GO:0005789">
    <property type="term" value="C:endoplasmic reticulum membrane"/>
    <property type="evidence" value="ECO:0007669"/>
    <property type="project" value="UniProtKB-SubCell"/>
</dbReference>
<keyword evidence="13 14" id="KW-0472">Membrane</keyword>
<evidence type="ECO:0000256" key="11">
    <source>
        <dbReference type="ARBA" id="ARBA00023004"/>
    </source>
</evidence>
<evidence type="ECO:0000313" key="16">
    <source>
        <dbReference type="Proteomes" id="UP000838756"/>
    </source>
</evidence>
<keyword evidence="7" id="KW-0479">Metal-binding</keyword>
<keyword evidence="16" id="KW-1185">Reference proteome</keyword>
<evidence type="ECO:0000256" key="3">
    <source>
        <dbReference type="ARBA" id="ARBA00004174"/>
    </source>
</evidence>
<evidence type="ECO:0000256" key="13">
    <source>
        <dbReference type="ARBA" id="ARBA00023136"/>
    </source>
</evidence>
<evidence type="ECO:0000256" key="14">
    <source>
        <dbReference type="SAM" id="Phobius"/>
    </source>
</evidence>
<dbReference type="EMBL" id="CAKXAJ010024955">
    <property type="protein sequence ID" value="CAH2233299.1"/>
    <property type="molecule type" value="Genomic_DNA"/>
</dbReference>
<evidence type="ECO:0000256" key="4">
    <source>
        <dbReference type="ARBA" id="ARBA00004406"/>
    </source>
</evidence>
<keyword evidence="10" id="KW-0560">Oxidoreductase</keyword>
<proteinExistence type="inferred from homology"/>
<keyword evidence="9" id="KW-0492">Microsome</keyword>
<dbReference type="InterPro" id="IPR002401">
    <property type="entry name" value="Cyt_P450_E_grp-I"/>
</dbReference>
<dbReference type="InterPro" id="IPR001128">
    <property type="entry name" value="Cyt_P450"/>
</dbReference>
<dbReference type="GO" id="GO:0020037">
    <property type="term" value="F:heme binding"/>
    <property type="evidence" value="ECO:0007669"/>
    <property type="project" value="InterPro"/>
</dbReference>
<comment type="subcellular location">
    <subcellularLocation>
        <location evidence="4">Endoplasmic reticulum membrane</location>
        <topology evidence="4">Peripheral membrane protein</topology>
    </subcellularLocation>
    <subcellularLocation>
        <location evidence="3">Microsome membrane</location>
        <topology evidence="3">Peripheral membrane protein</topology>
    </subcellularLocation>
</comment>
<evidence type="ECO:0000256" key="1">
    <source>
        <dbReference type="ARBA" id="ARBA00001971"/>
    </source>
</evidence>
<evidence type="ECO:0000256" key="6">
    <source>
        <dbReference type="ARBA" id="ARBA00022617"/>
    </source>
</evidence>
<keyword evidence="14" id="KW-1133">Transmembrane helix</keyword>
<gene>
    <name evidence="15" type="primary">jg6228</name>
    <name evidence="15" type="ORF">PAEG_LOCUS11370</name>
</gene>
<feature type="transmembrane region" description="Helical" evidence="14">
    <location>
        <begin position="23"/>
        <end position="40"/>
    </location>
</feature>
<dbReference type="Gene3D" id="1.10.630.10">
    <property type="entry name" value="Cytochrome P450"/>
    <property type="match status" value="2"/>
</dbReference>
<dbReference type="GO" id="GO:0016705">
    <property type="term" value="F:oxidoreductase activity, acting on paired donors, with incorporation or reduction of molecular oxygen"/>
    <property type="evidence" value="ECO:0007669"/>
    <property type="project" value="InterPro"/>
</dbReference>
<dbReference type="Pfam" id="PF00067">
    <property type="entry name" value="p450"/>
    <property type="match status" value="2"/>
</dbReference>
<comment type="similarity">
    <text evidence="5">Belongs to the cytochrome P450 family.</text>
</comment>
<dbReference type="PRINTS" id="PR00385">
    <property type="entry name" value="P450"/>
</dbReference>
<dbReference type="Proteomes" id="UP000838756">
    <property type="component" value="Unassembled WGS sequence"/>
</dbReference>
<dbReference type="InterPro" id="IPR036396">
    <property type="entry name" value="Cyt_P450_sf"/>
</dbReference>
<name>A0A8S4R8H8_9NEOP</name>
<comment type="caution">
    <text evidence="15">The sequence shown here is derived from an EMBL/GenBank/DDBJ whole genome shotgun (WGS) entry which is preliminary data.</text>
</comment>
<dbReference type="AlphaFoldDB" id="A0A8S4R8H8"/>